<dbReference type="Gene3D" id="2.170.130.10">
    <property type="entry name" value="TonB-dependent receptor, plug domain"/>
    <property type="match status" value="1"/>
</dbReference>
<dbReference type="EMBL" id="JACRYL010000021">
    <property type="protein sequence ID" value="MBC6112465.1"/>
    <property type="molecule type" value="Genomic_DNA"/>
</dbReference>
<dbReference type="RefSeq" id="WP_187072888.1">
    <property type="nucleotide sequence ID" value="NZ_JACRYL010000021.1"/>
</dbReference>
<feature type="chain" id="PRO_5045124886" evidence="1">
    <location>
        <begin position="29"/>
        <end position="845"/>
    </location>
</feature>
<name>A0ABR7KWQ6_9SPHI</name>
<keyword evidence="1" id="KW-0732">Signal</keyword>
<dbReference type="Gene3D" id="2.60.40.1120">
    <property type="entry name" value="Carboxypeptidase-like, regulatory domain"/>
    <property type="match status" value="1"/>
</dbReference>
<dbReference type="InterPro" id="IPR008969">
    <property type="entry name" value="CarboxyPept-like_regulatory"/>
</dbReference>
<dbReference type="SUPFAM" id="SSF49464">
    <property type="entry name" value="Carboxypeptidase regulatory domain-like"/>
    <property type="match status" value="1"/>
</dbReference>
<dbReference type="InterPro" id="IPR012910">
    <property type="entry name" value="Plug_dom"/>
</dbReference>
<sequence>MANRNQSCVKTIIICLSVCLWFHGNCFAQEDPLSKSITISLTGGTLSGAIEQLQKQSGLSIAFDPQIMPNITIKAQSFINQRMGKIVSVLIDGTALNFELIAGTIVITKGAKLSLTIHGIVQDAETGENLIGAILEINGEKQSSNQYGYFSISLAQGIYSLTVDYLGYNTYSTPIVLNQDSYLDVHLGKKTYQLEQISIHASSLSEDSLEMVRSVRRLSLKNTKKMPYFAGEVDVMKALQMQQGVKNPSEGSSALSVRGGDYDQNLILIDEAPIYNPTHLLGLVSVLNIDAVKNVELYPDYIPAMFGGRLSSVVDTRLEEGSLTDYHLKGGFSLLSARLATEGPLIKNKSSYLFAARRSLTDLFNAGYGFFNVNANYYDLNFKTNYILSIKDRVYLSLYHGFDHLFSQDNYSNNWTNTTMTFRWNHIYTPRLFMNFSAIYSNYRSDLSLNGNQSSNNEWLTGIRDVTLKADLAYNNGRGNHMQFGVIGTRHHLRPGETLVDDKTTSLNRVSALEYALYFDHDLEFSRFLQVRYGLRAGIFNQSSEIGTNIYGPSWSSYNLEPRAQLIVTIKKNRLLKFTYNRTVQHLQVLQNNEQAYSSIDTYISSGPTVAPQRSDFFFATFSYLGMHNSSFNLSAYTRNSHNQLDLVDHAQIILNPDYEQLIRVGRSSAYGLELSVHHNVCKGAVGLEYTYSRAFRTTAEINGGEKYPAGYDTPHDLRVSLSYPLSSRLVLSSLFNYRSGKATTLPVGFYLNNGIKVPIYEGRNNARLPDFSRLDIVLQLNPKNRTTPDKAKKVESTWNFGIYNVYDRRNPLFYRITTVEPAKNIGFEESFSGILPTFSYSFRF</sequence>
<dbReference type="Pfam" id="PF13715">
    <property type="entry name" value="CarbopepD_reg_2"/>
    <property type="match status" value="1"/>
</dbReference>
<organism evidence="3 4">
    <name type="scientific">Pedobacter fastidiosus</name>
    <dbReference type="NCBI Taxonomy" id="2765361"/>
    <lineage>
        <taxon>Bacteria</taxon>
        <taxon>Pseudomonadati</taxon>
        <taxon>Bacteroidota</taxon>
        <taxon>Sphingobacteriia</taxon>
        <taxon>Sphingobacteriales</taxon>
        <taxon>Sphingobacteriaceae</taxon>
        <taxon>Pedobacter</taxon>
    </lineage>
</organism>
<evidence type="ECO:0000259" key="2">
    <source>
        <dbReference type="Pfam" id="PF07715"/>
    </source>
</evidence>
<evidence type="ECO:0000256" key="1">
    <source>
        <dbReference type="SAM" id="SignalP"/>
    </source>
</evidence>
<gene>
    <name evidence="3" type="ORF">H7U22_18740</name>
</gene>
<reference evidence="3 4" key="1">
    <citation type="submission" date="2020-08" db="EMBL/GenBank/DDBJ databases">
        <authorList>
            <person name="Sun Q."/>
            <person name="Inoue M."/>
        </authorList>
    </citation>
    <scope>NUCLEOTIDE SEQUENCE [LARGE SCALE GENOMIC DNA]</scope>
    <source>
        <strain evidence="3 4">CCM 8938</strain>
    </source>
</reference>
<feature type="signal peptide" evidence="1">
    <location>
        <begin position="1"/>
        <end position="28"/>
    </location>
</feature>
<evidence type="ECO:0000313" key="3">
    <source>
        <dbReference type="EMBL" id="MBC6112465.1"/>
    </source>
</evidence>
<dbReference type="SUPFAM" id="SSF56935">
    <property type="entry name" value="Porins"/>
    <property type="match status" value="1"/>
</dbReference>
<accession>A0ABR7KWQ6</accession>
<comment type="caution">
    <text evidence="3">The sequence shown here is derived from an EMBL/GenBank/DDBJ whole genome shotgun (WGS) entry which is preliminary data.</text>
</comment>
<feature type="domain" description="TonB-dependent receptor plug" evidence="2">
    <location>
        <begin position="232"/>
        <end position="308"/>
    </location>
</feature>
<dbReference type="InterPro" id="IPR037066">
    <property type="entry name" value="Plug_dom_sf"/>
</dbReference>
<dbReference type="Pfam" id="PF07715">
    <property type="entry name" value="Plug"/>
    <property type="match status" value="1"/>
</dbReference>
<keyword evidence="4" id="KW-1185">Reference proteome</keyword>
<proteinExistence type="predicted"/>
<dbReference type="Proteomes" id="UP000652755">
    <property type="component" value="Unassembled WGS sequence"/>
</dbReference>
<dbReference type="Gene3D" id="3.55.50.30">
    <property type="match status" value="1"/>
</dbReference>
<evidence type="ECO:0000313" key="4">
    <source>
        <dbReference type="Proteomes" id="UP000652755"/>
    </source>
</evidence>
<keyword evidence="3" id="KW-0675">Receptor</keyword>
<protein>
    <submittedName>
        <fullName evidence="3">TonB-dependent receptor</fullName>
    </submittedName>
</protein>